<evidence type="ECO:0000256" key="12">
    <source>
        <dbReference type="SAM" id="Phobius"/>
    </source>
</evidence>
<evidence type="ECO:0000313" key="13">
    <source>
        <dbReference type="EMBL" id="SMD15992.1"/>
    </source>
</evidence>
<dbReference type="EMBL" id="FWXV01000004">
    <property type="protein sequence ID" value="SMD15992.1"/>
    <property type="molecule type" value="Genomic_DNA"/>
</dbReference>
<keyword evidence="3" id="KW-0813">Transport</keyword>
<evidence type="ECO:0000313" key="14">
    <source>
        <dbReference type="Proteomes" id="UP000192674"/>
    </source>
</evidence>
<protein>
    <submittedName>
        <fullName evidence="13">Cytochrome d ubiquinol oxidase subunit I</fullName>
    </submittedName>
</protein>
<evidence type="ECO:0000256" key="5">
    <source>
        <dbReference type="ARBA" id="ARBA00022617"/>
    </source>
</evidence>
<dbReference type="InterPro" id="IPR002585">
    <property type="entry name" value="Cyt-d_ubiquinol_oxidase_su_1"/>
</dbReference>
<name>A0A1W2F2I4_KIBAR</name>
<keyword evidence="7" id="KW-0479">Metal-binding</keyword>
<evidence type="ECO:0000256" key="11">
    <source>
        <dbReference type="ARBA" id="ARBA00023136"/>
    </source>
</evidence>
<keyword evidence="14" id="KW-1185">Reference proteome</keyword>
<feature type="transmembrane region" description="Helical" evidence="12">
    <location>
        <begin position="217"/>
        <end position="237"/>
    </location>
</feature>
<feature type="transmembrane region" description="Helical" evidence="12">
    <location>
        <begin position="315"/>
        <end position="335"/>
    </location>
</feature>
<keyword evidence="4" id="KW-1003">Cell membrane</keyword>
<evidence type="ECO:0000256" key="6">
    <source>
        <dbReference type="ARBA" id="ARBA00022692"/>
    </source>
</evidence>
<keyword evidence="5" id="KW-0349">Heme</keyword>
<feature type="transmembrane region" description="Helical" evidence="12">
    <location>
        <begin position="364"/>
        <end position="385"/>
    </location>
</feature>
<dbReference type="PANTHER" id="PTHR30365:SF15">
    <property type="entry name" value="CYTOCHROME BD UBIQUINOL OXIDASE SUBUNIT 1"/>
    <property type="match status" value="1"/>
</dbReference>
<reference evidence="13 14" key="1">
    <citation type="submission" date="2017-04" db="EMBL/GenBank/DDBJ databases">
        <authorList>
            <person name="Afonso C.L."/>
            <person name="Miller P.J."/>
            <person name="Scott M.A."/>
            <person name="Spackman E."/>
            <person name="Goraichik I."/>
            <person name="Dimitrov K.M."/>
            <person name="Suarez D.L."/>
            <person name="Swayne D.E."/>
        </authorList>
    </citation>
    <scope>NUCLEOTIDE SEQUENCE [LARGE SCALE GENOMIC DNA]</scope>
    <source>
        <strain evidence="13 14">DSM 43828</strain>
    </source>
</reference>
<evidence type="ECO:0000256" key="8">
    <source>
        <dbReference type="ARBA" id="ARBA00022982"/>
    </source>
</evidence>
<keyword evidence="10" id="KW-0408">Iron</keyword>
<keyword evidence="8" id="KW-0249">Electron transport</keyword>
<evidence type="ECO:0000256" key="9">
    <source>
        <dbReference type="ARBA" id="ARBA00022989"/>
    </source>
</evidence>
<feature type="transmembrane region" description="Helical" evidence="12">
    <location>
        <begin position="180"/>
        <end position="205"/>
    </location>
</feature>
<evidence type="ECO:0000256" key="3">
    <source>
        <dbReference type="ARBA" id="ARBA00022448"/>
    </source>
</evidence>
<gene>
    <name evidence="13" type="ORF">SAMN05661093_05377</name>
</gene>
<proteinExistence type="inferred from homology"/>
<evidence type="ECO:0000256" key="7">
    <source>
        <dbReference type="ARBA" id="ARBA00022723"/>
    </source>
</evidence>
<evidence type="ECO:0000256" key="10">
    <source>
        <dbReference type="ARBA" id="ARBA00023004"/>
    </source>
</evidence>
<dbReference type="GO" id="GO:0009055">
    <property type="term" value="F:electron transfer activity"/>
    <property type="evidence" value="ECO:0007669"/>
    <property type="project" value="InterPro"/>
</dbReference>
<dbReference type="Proteomes" id="UP000192674">
    <property type="component" value="Unassembled WGS sequence"/>
</dbReference>
<keyword evidence="9 12" id="KW-1133">Transmembrane helix</keyword>
<feature type="transmembrane region" description="Helical" evidence="12">
    <location>
        <begin position="284"/>
        <end position="303"/>
    </location>
</feature>
<dbReference type="GO" id="GO:0046872">
    <property type="term" value="F:metal ion binding"/>
    <property type="evidence" value="ECO:0007669"/>
    <property type="project" value="UniProtKB-KW"/>
</dbReference>
<dbReference type="GO" id="GO:0019646">
    <property type="term" value="P:aerobic electron transport chain"/>
    <property type="evidence" value="ECO:0007669"/>
    <property type="project" value="InterPro"/>
</dbReference>
<feature type="transmembrane region" description="Helical" evidence="12">
    <location>
        <begin position="20"/>
        <end position="41"/>
    </location>
</feature>
<dbReference type="PANTHER" id="PTHR30365">
    <property type="entry name" value="CYTOCHROME D UBIQUINOL OXIDASE"/>
    <property type="match status" value="1"/>
</dbReference>
<evidence type="ECO:0000256" key="4">
    <source>
        <dbReference type="ARBA" id="ARBA00022475"/>
    </source>
</evidence>
<comment type="similarity">
    <text evidence="2">Belongs to the cytochrome ubiquinol oxidase subunit 1 family.</text>
</comment>
<dbReference type="Pfam" id="PF01654">
    <property type="entry name" value="Cyt_bd_oxida_I"/>
    <property type="match status" value="2"/>
</dbReference>
<feature type="transmembrane region" description="Helical" evidence="12">
    <location>
        <begin position="53"/>
        <end position="72"/>
    </location>
</feature>
<evidence type="ECO:0000256" key="2">
    <source>
        <dbReference type="ARBA" id="ARBA00009819"/>
    </source>
</evidence>
<accession>A0A1W2F2I4</accession>
<feature type="transmembrane region" description="Helical" evidence="12">
    <location>
        <begin position="128"/>
        <end position="150"/>
    </location>
</feature>
<evidence type="ECO:0000256" key="1">
    <source>
        <dbReference type="ARBA" id="ARBA00004651"/>
    </source>
</evidence>
<dbReference type="GO" id="GO:0020037">
    <property type="term" value="F:heme binding"/>
    <property type="evidence" value="ECO:0007669"/>
    <property type="project" value="TreeGrafter"/>
</dbReference>
<dbReference type="RefSeq" id="WP_084429708.1">
    <property type="nucleotide sequence ID" value="NZ_FWXV01000004.1"/>
</dbReference>
<dbReference type="GO" id="GO:0016682">
    <property type="term" value="F:oxidoreductase activity, acting on diphenols and related substances as donors, oxygen as acceptor"/>
    <property type="evidence" value="ECO:0007669"/>
    <property type="project" value="TreeGrafter"/>
</dbReference>
<keyword evidence="11 12" id="KW-0472">Membrane</keyword>
<dbReference type="OrthoDB" id="9807042at2"/>
<dbReference type="GO" id="GO:0070069">
    <property type="term" value="C:cytochrome complex"/>
    <property type="evidence" value="ECO:0007669"/>
    <property type="project" value="InterPro"/>
</dbReference>
<organism evidence="13 14">
    <name type="scientific">Kibdelosporangium aridum</name>
    <dbReference type="NCBI Taxonomy" id="2030"/>
    <lineage>
        <taxon>Bacteria</taxon>
        <taxon>Bacillati</taxon>
        <taxon>Actinomycetota</taxon>
        <taxon>Actinomycetes</taxon>
        <taxon>Pseudonocardiales</taxon>
        <taxon>Pseudonocardiaceae</taxon>
        <taxon>Kibdelosporangium</taxon>
    </lineage>
</organism>
<dbReference type="GO" id="GO:0005886">
    <property type="term" value="C:plasma membrane"/>
    <property type="evidence" value="ECO:0007669"/>
    <property type="project" value="UniProtKB-SubCell"/>
</dbReference>
<feature type="transmembrane region" description="Helical" evidence="12">
    <location>
        <begin position="92"/>
        <end position="116"/>
    </location>
</feature>
<dbReference type="PIRSF" id="PIRSF006446">
    <property type="entry name" value="Cyt_quinol_oxidase_1"/>
    <property type="match status" value="1"/>
</dbReference>
<dbReference type="AlphaFoldDB" id="A0A1W2F2I4"/>
<comment type="subcellular location">
    <subcellularLocation>
        <location evidence="1">Cell membrane</location>
        <topology evidence="1">Multi-pass membrane protein</topology>
    </subcellularLocation>
</comment>
<sequence>MDLVPIARLQFATTTSLHFLFVLLTLGLAPLVAVTQTRYTFSRKPVHQRMTRFWGHLYVINYVVGIATGIVMEFQFGLNWTGLTAFAGDVFGAPLAIETLVAFFLESTFLGLWIFGWGKLNRWVHLSLIWLVVLTAYLSAFWVMGANAFLQNPVGYRMDGDVARLTDFGAFLSNPSLWSALAHVLTAGLLAAGIFMAGVSAYHFIRRTAEAEFFRRSMRLGLGVAAIASSMVIGFGFQQFPVLQQVQPAKLGGPEQDALVQAAGEAKFGQGDYLPPDLSGFLEAMLNIGFLLSTVAWIAWLLTFRNWIVRLRLPLYLLVALIPLPFVAAIFGWLFREMGRQPFLINGLLLTSDGVSSVSAGSMLASYIAFTAVLVGLVITNWVLIARVAKRGPAPLAEVVKPEPVMATL</sequence>
<keyword evidence="6 12" id="KW-0812">Transmembrane</keyword>